<reference evidence="4" key="1">
    <citation type="journal article" date="2015" name="Proc. Natl. Acad. Sci. U.S.A.">
        <title>Networks of energetic and metabolic interactions define dynamics in microbial communities.</title>
        <authorList>
            <person name="Embree M."/>
            <person name="Liu J.K."/>
            <person name="Al-Bassam M.M."/>
            <person name="Zengler K."/>
        </authorList>
    </citation>
    <scope>NUCLEOTIDE SEQUENCE</scope>
</reference>
<accession>A0A0W8F172</accession>
<dbReference type="AlphaFoldDB" id="A0A0W8F172"/>
<dbReference type="GO" id="GO:0016491">
    <property type="term" value="F:oxidoreductase activity"/>
    <property type="evidence" value="ECO:0007669"/>
    <property type="project" value="InterPro"/>
</dbReference>
<comment type="caution">
    <text evidence="4">The sequence shown here is derived from an EMBL/GenBank/DDBJ whole genome shotgun (WGS) entry which is preliminary data.</text>
</comment>
<dbReference type="InterPro" id="IPR005025">
    <property type="entry name" value="FMN_Rdtase-like_dom"/>
</dbReference>
<dbReference type="InterPro" id="IPR029039">
    <property type="entry name" value="Flavoprotein-like_sf"/>
</dbReference>
<dbReference type="Gene3D" id="3.40.50.360">
    <property type="match status" value="1"/>
</dbReference>
<dbReference type="PANTHER" id="PTHR43278">
    <property type="entry name" value="NAD(P)H-DEPENDENT FMN-CONTAINING OXIDOREDUCTASE YWQN-RELATED"/>
    <property type="match status" value="1"/>
</dbReference>
<gene>
    <name evidence="4" type="ORF">ASZ90_016224</name>
</gene>
<evidence type="ECO:0000259" key="3">
    <source>
        <dbReference type="Pfam" id="PF03358"/>
    </source>
</evidence>
<proteinExistence type="predicted"/>
<organism evidence="4">
    <name type="scientific">hydrocarbon metagenome</name>
    <dbReference type="NCBI Taxonomy" id="938273"/>
    <lineage>
        <taxon>unclassified sequences</taxon>
        <taxon>metagenomes</taxon>
        <taxon>ecological metagenomes</taxon>
    </lineage>
</organism>
<keyword evidence="1" id="KW-0285">Flavoprotein</keyword>
<dbReference type="PANTHER" id="PTHR43278:SF4">
    <property type="entry name" value="NAD(P)H-DEPENDENT FMN-CONTAINING OXIDOREDUCTASE YWQN-RELATED"/>
    <property type="match status" value="1"/>
</dbReference>
<dbReference type="InterPro" id="IPR051796">
    <property type="entry name" value="ISF_SsuE-like"/>
</dbReference>
<sequence>MKDAGEEILHEKEIVTQGGRFSLVLSSRDLGTAYPGMILYTLRVFCGDAVIARFRTNTFEYPPSSTIAARDAAIAKADEWEHDLVSGHSEFLEPQDIPVAGGHPGPAPDVLILQGSPRAQGNCSILAAWAQDQATRDGFSADVVYLDDLIIRGCIGCYQCYNTGTCTFEDDMTGLIGQVRGARLMIVCTPVYTNTVPGMLKIFLDRCQAWHAEQVITGAVAQGKRGLLFAVAGRKGEENFACVTSVVHAFMRHLRIHPSGTVLFDDLDRTRDIRQVPGAEDRIRNAVKAALRTGKERDALLRA</sequence>
<feature type="domain" description="NADPH-dependent FMN reductase-like" evidence="3">
    <location>
        <begin position="109"/>
        <end position="251"/>
    </location>
</feature>
<dbReference type="Pfam" id="PF03358">
    <property type="entry name" value="FMN_red"/>
    <property type="match status" value="1"/>
</dbReference>
<name>A0A0W8F172_9ZZZZ</name>
<dbReference type="EMBL" id="LNQE01001696">
    <property type="protein sequence ID" value="KUG14147.1"/>
    <property type="molecule type" value="Genomic_DNA"/>
</dbReference>
<evidence type="ECO:0000256" key="2">
    <source>
        <dbReference type="ARBA" id="ARBA00022643"/>
    </source>
</evidence>
<evidence type="ECO:0000313" key="4">
    <source>
        <dbReference type="EMBL" id="KUG14147.1"/>
    </source>
</evidence>
<dbReference type="SUPFAM" id="SSF52218">
    <property type="entry name" value="Flavoproteins"/>
    <property type="match status" value="1"/>
</dbReference>
<protein>
    <submittedName>
        <fullName evidence="4">Iron-sulfur flavoprotein</fullName>
    </submittedName>
</protein>
<evidence type="ECO:0000256" key="1">
    <source>
        <dbReference type="ARBA" id="ARBA00022630"/>
    </source>
</evidence>
<keyword evidence="2" id="KW-0288">FMN</keyword>